<dbReference type="Proteomes" id="UP000622547">
    <property type="component" value="Unassembled WGS sequence"/>
</dbReference>
<accession>A0A8J3U5J5</accession>
<gene>
    <name evidence="1" type="ORF">Pph01_39220</name>
</gene>
<sequence length="99" mass="10302">MLQRPMPTGAGGGRAGVLEDLADGCKGNDLDEAGDLAEVDPEGQVEDDPLLVAALVVAGEALDGALSQVRPSVVVTATRHVGRTCRWRGSRPARGRALW</sequence>
<dbReference type="EMBL" id="BOOP01000018">
    <property type="protein sequence ID" value="GII38919.1"/>
    <property type="molecule type" value="Genomic_DNA"/>
</dbReference>
<organism evidence="1 2">
    <name type="scientific">Planotetraspora phitsanulokensis</name>
    <dbReference type="NCBI Taxonomy" id="575192"/>
    <lineage>
        <taxon>Bacteria</taxon>
        <taxon>Bacillati</taxon>
        <taxon>Actinomycetota</taxon>
        <taxon>Actinomycetes</taxon>
        <taxon>Streptosporangiales</taxon>
        <taxon>Streptosporangiaceae</taxon>
        <taxon>Planotetraspora</taxon>
    </lineage>
</organism>
<evidence type="ECO:0000313" key="1">
    <source>
        <dbReference type="EMBL" id="GII38919.1"/>
    </source>
</evidence>
<dbReference type="AlphaFoldDB" id="A0A8J3U5J5"/>
<proteinExistence type="predicted"/>
<evidence type="ECO:0000313" key="2">
    <source>
        <dbReference type="Proteomes" id="UP000622547"/>
    </source>
</evidence>
<reference evidence="1 2" key="1">
    <citation type="submission" date="2021-01" db="EMBL/GenBank/DDBJ databases">
        <title>Whole genome shotgun sequence of Planotetraspora phitsanulokensis NBRC 104273.</title>
        <authorList>
            <person name="Komaki H."/>
            <person name="Tamura T."/>
        </authorList>
    </citation>
    <scope>NUCLEOTIDE SEQUENCE [LARGE SCALE GENOMIC DNA]</scope>
    <source>
        <strain evidence="1 2">NBRC 104273</strain>
    </source>
</reference>
<comment type="caution">
    <text evidence="1">The sequence shown here is derived from an EMBL/GenBank/DDBJ whole genome shotgun (WGS) entry which is preliminary data.</text>
</comment>
<protein>
    <submittedName>
        <fullName evidence="1">Uncharacterized protein</fullName>
    </submittedName>
</protein>
<name>A0A8J3U5J5_9ACTN</name>
<keyword evidence="2" id="KW-1185">Reference proteome</keyword>